<organism evidence="1 2">
    <name type="scientific">Actinacidiphila cocklensis</name>
    <dbReference type="NCBI Taxonomy" id="887465"/>
    <lineage>
        <taxon>Bacteria</taxon>
        <taxon>Bacillati</taxon>
        <taxon>Actinomycetota</taxon>
        <taxon>Actinomycetes</taxon>
        <taxon>Kitasatosporales</taxon>
        <taxon>Streptomycetaceae</taxon>
        <taxon>Actinacidiphila</taxon>
    </lineage>
</organism>
<protein>
    <submittedName>
        <fullName evidence="1">Uncharacterized protein</fullName>
    </submittedName>
</protein>
<comment type="caution">
    <text evidence="1">The sequence shown here is derived from an EMBL/GenBank/DDBJ whole genome shotgun (WGS) entry which is preliminary data.</text>
</comment>
<name>A0A9W4DJ18_9ACTN</name>
<dbReference type="InterPro" id="IPR015422">
    <property type="entry name" value="PyrdxlP-dep_Trfase_small"/>
</dbReference>
<keyword evidence="2" id="KW-1185">Reference proteome</keyword>
<gene>
    <name evidence="1" type="ORF">SCOCK_100200</name>
</gene>
<dbReference type="Gene3D" id="3.40.640.10">
    <property type="entry name" value="Type I PLP-dependent aspartate aminotransferase-like (Major domain)"/>
    <property type="match status" value="1"/>
</dbReference>
<dbReference type="RefSeq" id="WP_251484505.1">
    <property type="nucleotide sequence ID" value="NZ_CAJSLV010000002.1"/>
</dbReference>
<evidence type="ECO:0000313" key="1">
    <source>
        <dbReference type="EMBL" id="CAG6391134.1"/>
    </source>
</evidence>
<dbReference type="InterPro" id="IPR015424">
    <property type="entry name" value="PyrdxlP-dep_Trfase"/>
</dbReference>
<dbReference type="SUPFAM" id="SSF53383">
    <property type="entry name" value="PLP-dependent transferases"/>
    <property type="match status" value="1"/>
</dbReference>
<reference evidence="1" key="1">
    <citation type="submission" date="2021-05" db="EMBL/GenBank/DDBJ databases">
        <authorList>
            <person name="Arsene-Ploetze F."/>
        </authorList>
    </citation>
    <scope>NUCLEOTIDE SEQUENCE</scope>
    <source>
        <strain evidence="1">DSM 42138</strain>
    </source>
</reference>
<dbReference type="EMBL" id="CAJSLV010000002">
    <property type="protein sequence ID" value="CAG6391134.1"/>
    <property type="molecule type" value="Genomic_DNA"/>
</dbReference>
<evidence type="ECO:0000313" key="2">
    <source>
        <dbReference type="Proteomes" id="UP001152519"/>
    </source>
</evidence>
<accession>A0A9W4DJ18</accession>
<dbReference type="AlphaFoldDB" id="A0A9W4DJ18"/>
<dbReference type="Gene3D" id="3.90.1150.10">
    <property type="entry name" value="Aspartate Aminotransferase, domain 1"/>
    <property type="match status" value="1"/>
</dbReference>
<sequence>MTPIAAIITRAGLDVAGEVALGHHTHQKSPLGSAAALATLDVIGNEGLLERARQLGAVTDAEPARALDILARAVAEVSAATPHP</sequence>
<dbReference type="Proteomes" id="UP001152519">
    <property type="component" value="Unassembled WGS sequence"/>
</dbReference>
<dbReference type="InterPro" id="IPR015421">
    <property type="entry name" value="PyrdxlP-dep_Trfase_major"/>
</dbReference>
<proteinExistence type="predicted"/>